<accession>A0A7S3GKJ9</accession>
<gene>
    <name evidence="1" type="ORF">PBIL07802_LOCUS31544</name>
</gene>
<evidence type="ECO:0000313" key="1">
    <source>
        <dbReference type="EMBL" id="CAE0269191.1"/>
    </source>
</evidence>
<dbReference type="EMBL" id="HBIB01047938">
    <property type="protein sequence ID" value="CAE0269191.1"/>
    <property type="molecule type" value="Transcribed_RNA"/>
</dbReference>
<sequence length="224" mass="24677">MSSSVGASVFFFTKTGKADSLSVEKLTRELEERWGFIRSGAFSVKAQRKQRKTPGQPQAPYLFLTETSKGEMTTSILPASATGVQDGREEGHLNRSGVVLEGKDVWPGSDDNGGTVLFTYFQQACELHSKGGQLDLKGQRLTSGDFDLVVSSVNTTSKHIGYFVEVQSKFVGPLCNILRIAKEMVQDIAAESLVYLERESEWKFLSSEAIRQRSIAAVIRKLSD</sequence>
<organism evidence="1">
    <name type="scientific">Palpitomonas bilix</name>
    <dbReference type="NCBI Taxonomy" id="652834"/>
    <lineage>
        <taxon>Eukaryota</taxon>
        <taxon>Eukaryota incertae sedis</taxon>
    </lineage>
</organism>
<reference evidence="1" key="1">
    <citation type="submission" date="2021-01" db="EMBL/GenBank/DDBJ databases">
        <authorList>
            <person name="Corre E."/>
            <person name="Pelletier E."/>
            <person name="Niang G."/>
            <person name="Scheremetjew M."/>
            <person name="Finn R."/>
            <person name="Kale V."/>
            <person name="Holt S."/>
            <person name="Cochrane G."/>
            <person name="Meng A."/>
            <person name="Brown T."/>
            <person name="Cohen L."/>
        </authorList>
    </citation>
    <scope>NUCLEOTIDE SEQUENCE</scope>
    <source>
        <strain evidence="1">NIES-2562</strain>
    </source>
</reference>
<name>A0A7S3GKJ9_9EUKA</name>
<protein>
    <submittedName>
        <fullName evidence="1">Uncharacterized protein</fullName>
    </submittedName>
</protein>
<proteinExistence type="predicted"/>
<dbReference type="AlphaFoldDB" id="A0A7S3GKJ9"/>